<keyword evidence="5" id="KW-0378">Hydrolase</keyword>
<keyword evidence="6 8" id="KW-1133">Transmembrane helix</keyword>
<evidence type="ECO:0000256" key="3">
    <source>
        <dbReference type="ARBA" id="ARBA00022670"/>
    </source>
</evidence>
<dbReference type="InterPro" id="IPR026323">
    <property type="entry name" value="Exosortase-related_prot_XrtF"/>
</dbReference>
<dbReference type="OrthoDB" id="678161at2"/>
<evidence type="ECO:0000256" key="4">
    <source>
        <dbReference type="ARBA" id="ARBA00022692"/>
    </source>
</evidence>
<evidence type="ECO:0000313" key="10">
    <source>
        <dbReference type="Proteomes" id="UP000245449"/>
    </source>
</evidence>
<dbReference type="GO" id="GO:0005886">
    <property type="term" value="C:plasma membrane"/>
    <property type="evidence" value="ECO:0007669"/>
    <property type="project" value="UniProtKB-SubCell"/>
</dbReference>
<dbReference type="GO" id="GO:0006508">
    <property type="term" value="P:proteolysis"/>
    <property type="evidence" value="ECO:0007669"/>
    <property type="project" value="UniProtKB-KW"/>
</dbReference>
<keyword evidence="4 8" id="KW-0812">Transmembrane</keyword>
<feature type="transmembrane region" description="Helical" evidence="8">
    <location>
        <begin position="12"/>
        <end position="32"/>
    </location>
</feature>
<dbReference type="NCBIfam" id="TIGR04178">
    <property type="entry name" value="exo_archaeo"/>
    <property type="match status" value="1"/>
</dbReference>
<feature type="transmembrane region" description="Helical" evidence="8">
    <location>
        <begin position="85"/>
        <end position="109"/>
    </location>
</feature>
<evidence type="ECO:0000256" key="6">
    <source>
        <dbReference type="ARBA" id="ARBA00022989"/>
    </source>
</evidence>
<evidence type="ECO:0000256" key="2">
    <source>
        <dbReference type="ARBA" id="ARBA00022475"/>
    </source>
</evidence>
<keyword evidence="3" id="KW-0645">Protease</keyword>
<dbReference type="InterPro" id="IPR019127">
    <property type="entry name" value="Exosortase"/>
</dbReference>
<evidence type="ECO:0000313" key="9">
    <source>
        <dbReference type="EMBL" id="PWA06609.1"/>
    </source>
</evidence>
<name>A0A2U1JNS0_9FLAO</name>
<dbReference type="RefSeq" id="WP_116724084.1">
    <property type="nucleotide sequence ID" value="NZ_QCZI01000003.1"/>
</dbReference>
<keyword evidence="2" id="KW-1003">Cell membrane</keyword>
<gene>
    <name evidence="9" type="primary">xrtF</name>
    <name evidence="9" type="ORF">DB895_03400</name>
</gene>
<dbReference type="NCBIfam" id="TIGR04128">
    <property type="entry name" value="exoso_Fjoh_1448"/>
    <property type="match status" value="1"/>
</dbReference>
<evidence type="ECO:0000256" key="1">
    <source>
        <dbReference type="ARBA" id="ARBA00004651"/>
    </source>
</evidence>
<comment type="caution">
    <text evidence="9">The sequence shown here is derived from an EMBL/GenBank/DDBJ whole genome shotgun (WGS) entry which is preliminary data.</text>
</comment>
<evidence type="ECO:0000256" key="8">
    <source>
        <dbReference type="SAM" id="Phobius"/>
    </source>
</evidence>
<sequence length="185" mass="21588">MKTYFKQYRPFFVFLIKFFSVYVGLTLLYQFYLNQFDNLILFQVDDFTQLVARQVQKTLLFFNYDSSLELHDNQASVKLFLNQVYVARVVEGCNALSVMILFTAFIVAFSGRWMHTALFVVAGCILIHVLNVLRIALLCLALLHYPEQEHLLHGVVFPLFIYGVVFGLWVIWVNKFSLHAEKNAK</sequence>
<dbReference type="Pfam" id="PF09721">
    <property type="entry name" value="Exosortase_EpsH"/>
    <property type="match status" value="1"/>
</dbReference>
<dbReference type="GO" id="GO:0008233">
    <property type="term" value="F:peptidase activity"/>
    <property type="evidence" value="ECO:0007669"/>
    <property type="project" value="UniProtKB-KW"/>
</dbReference>
<evidence type="ECO:0000256" key="5">
    <source>
        <dbReference type="ARBA" id="ARBA00022801"/>
    </source>
</evidence>
<feature type="transmembrane region" description="Helical" evidence="8">
    <location>
        <begin position="151"/>
        <end position="172"/>
    </location>
</feature>
<organism evidence="9 10">
    <name type="scientific">Flavobacterium psychrotolerans</name>
    <dbReference type="NCBI Taxonomy" id="2169410"/>
    <lineage>
        <taxon>Bacteria</taxon>
        <taxon>Pseudomonadati</taxon>
        <taxon>Bacteroidota</taxon>
        <taxon>Flavobacteriia</taxon>
        <taxon>Flavobacteriales</taxon>
        <taxon>Flavobacteriaceae</taxon>
        <taxon>Flavobacterium</taxon>
    </lineage>
</organism>
<comment type="subcellular location">
    <subcellularLocation>
        <location evidence="1">Cell membrane</location>
        <topology evidence="1">Multi-pass membrane protein</topology>
    </subcellularLocation>
</comment>
<feature type="transmembrane region" description="Helical" evidence="8">
    <location>
        <begin position="116"/>
        <end position="145"/>
    </location>
</feature>
<dbReference type="Proteomes" id="UP000245449">
    <property type="component" value="Unassembled WGS sequence"/>
</dbReference>
<proteinExistence type="predicted"/>
<evidence type="ECO:0000256" key="7">
    <source>
        <dbReference type="ARBA" id="ARBA00023136"/>
    </source>
</evidence>
<accession>A0A2U1JNS0</accession>
<dbReference type="InterPro" id="IPR026392">
    <property type="entry name" value="Exo/Archaeosortase_dom"/>
</dbReference>
<reference evidence="9 10" key="1">
    <citation type="submission" date="2018-04" db="EMBL/GenBank/DDBJ databases">
        <title>Flavobacterium sp. nov., isolated from glacier ice.</title>
        <authorList>
            <person name="Liu Q."/>
            <person name="Xin Y.-H."/>
        </authorList>
    </citation>
    <scope>NUCLEOTIDE SEQUENCE [LARGE SCALE GENOMIC DNA]</scope>
    <source>
        <strain evidence="9 10">RB1R5</strain>
    </source>
</reference>
<dbReference type="EMBL" id="QCZI01000003">
    <property type="protein sequence ID" value="PWA06609.1"/>
    <property type="molecule type" value="Genomic_DNA"/>
</dbReference>
<keyword evidence="10" id="KW-1185">Reference proteome</keyword>
<keyword evidence="7 8" id="KW-0472">Membrane</keyword>
<dbReference type="AlphaFoldDB" id="A0A2U1JNS0"/>
<protein>
    <submittedName>
        <fullName evidence="9">Exosortase family protein XrtF</fullName>
    </submittedName>
</protein>